<evidence type="ECO:0000313" key="4">
    <source>
        <dbReference type="Proteomes" id="UP000245207"/>
    </source>
</evidence>
<dbReference type="InterPro" id="IPR056511">
    <property type="entry name" value="IDM1_C"/>
</dbReference>
<feature type="region of interest" description="Disordered" evidence="1">
    <location>
        <begin position="1"/>
        <end position="28"/>
    </location>
</feature>
<dbReference type="STRING" id="35608.A0A2U1Q8U3"/>
<keyword evidence="3" id="KW-0413">Isomerase</keyword>
<evidence type="ECO:0000259" key="2">
    <source>
        <dbReference type="Pfam" id="PF23209"/>
    </source>
</evidence>
<dbReference type="PANTHER" id="PTHR37181:SF1">
    <property type="entry name" value="F6A14.6 PROTEIN"/>
    <property type="match status" value="1"/>
</dbReference>
<dbReference type="SUPFAM" id="SSF55729">
    <property type="entry name" value="Acyl-CoA N-acyltransferases (Nat)"/>
    <property type="match status" value="1"/>
</dbReference>
<dbReference type="Proteomes" id="UP000245207">
    <property type="component" value="Unassembled WGS sequence"/>
</dbReference>
<protein>
    <submittedName>
        <fullName evidence="3">Topoisomerase II-associated protein PAT1</fullName>
    </submittedName>
</protein>
<dbReference type="Pfam" id="PF23209">
    <property type="entry name" value="IDM1_C"/>
    <property type="match status" value="1"/>
</dbReference>
<reference evidence="3 4" key="1">
    <citation type="journal article" date="2018" name="Mol. Plant">
        <title>The genome of Artemisia annua provides insight into the evolution of Asteraceae family and artemisinin biosynthesis.</title>
        <authorList>
            <person name="Shen Q."/>
            <person name="Zhang L."/>
            <person name="Liao Z."/>
            <person name="Wang S."/>
            <person name="Yan T."/>
            <person name="Shi P."/>
            <person name="Liu M."/>
            <person name="Fu X."/>
            <person name="Pan Q."/>
            <person name="Wang Y."/>
            <person name="Lv Z."/>
            <person name="Lu X."/>
            <person name="Zhang F."/>
            <person name="Jiang W."/>
            <person name="Ma Y."/>
            <person name="Chen M."/>
            <person name="Hao X."/>
            <person name="Li L."/>
            <person name="Tang Y."/>
            <person name="Lv G."/>
            <person name="Zhou Y."/>
            <person name="Sun X."/>
            <person name="Brodelius P.E."/>
            <person name="Rose J.K.C."/>
            <person name="Tang K."/>
        </authorList>
    </citation>
    <scope>NUCLEOTIDE SEQUENCE [LARGE SCALE GENOMIC DNA]</scope>
    <source>
        <strain evidence="4">cv. Huhao1</strain>
        <tissue evidence="3">Leaf</tissue>
    </source>
</reference>
<sequence length="1115" mass="125204">MVKRAADSNSSLKKKKPKKSEKEPPLHKAIFKAGGLPDGTEVYYITPETVVEFLMNTIFRVENKALGYFVFAAKKRLAPRNLRITLAWAPEENRTSKEVMCQSCTKKHVGPNSAKKIAKRRKKIASGAFACVLCRAYDFVEGHCFHDRTSIICDQEVPKDKWYCTLVCEDIHHQLKILIRYLPVKEQFKPIIDKETKRDFITRMAYGSKVVTAGMFRVFGEATAELSIVATSEPYKQKGYFNVLFSCIEKLLSYLCIKKIVLPASVNAKTMWIEKFGFKNLTTEQMEEYRKTQPSMVAFTGTSLLEKGVPVGQRTFRDLSLYRFIVFKWSYPTESRGLIIVSFQFIQQTDVLLLTCTMFVRKELDLKCPRKEMGIEQIGLSVSKDLENLGNGVVYTKLLIEKGGFLMGESVVSLVIEACLVFEIWEVLECLIVGGLVNGSCSKGLVKSLVEKKRGELVCLCVKYVGGLEVFDIVAVLRFFLSGERVSGVKEEWERETVSVIEMCSDKSLGEKKMSLVKDVAVLLMMGYDEFTSTEICLHYLVSSSNVDDVIFSACIGKLNGVEIMGFVRYLKKWLVKYHKFPQACVSSKGLSLNGVKAIEFVPSLENVTKCFGLVIDEHFSSLVMHPEFCEEEICIRRTFAVGDFDIWNCFKWHSNQVGNLLQVCRNIFNLSVPKDMSEYNLGGKGVTAQNGIDKNGSQFGGNLPLFRPPGPAVNNRLQNQFGGNLPDLSNGMMQQQFAHKNGLMPQQILSQQQPQQHRLQHQLQRHLSGLQPQLPNLMNHHLSPFLPMMNNFEPLGIGSRDPRPKSLQKGRPGQRYFPPTFDTSGWPQFKSKYMSTDEIENILRMQLAATHSNDPYVDDYYHQAIMANKSSGAKLRQHFCPTQLRDCPPRARAANEPHAFLQAEALGRFNQLQDSGTQLRQRRQLVDPLGKNAQTVEMAPKDDLVFLRLASLPKGVSFYQVLPGDSGSAQTTHNLAKTVASSVHGMELRALGACLASVVCSSEHPPLHPVGSPAGDGASVLLKSILERGTELLTDPNTSLLAQAGGAYDIAAIRSDAARASRREMPVELLRASLPHTNENQRKLLLRDPCLMVVLELFIFQITNYGKHRRKYMG</sequence>
<feature type="region of interest" description="Disordered" evidence="1">
    <location>
        <begin position="801"/>
        <end position="822"/>
    </location>
</feature>
<organism evidence="3 4">
    <name type="scientific">Artemisia annua</name>
    <name type="common">Sweet wormwood</name>
    <dbReference type="NCBI Taxonomy" id="35608"/>
    <lineage>
        <taxon>Eukaryota</taxon>
        <taxon>Viridiplantae</taxon>
        <taxon>Streptophyta</taxon>
        <taxon>Embryophyta</taxon>
        <taxon>Tracheophyta</taxon>
        <taxon>Spermatophyta</taxon>
        <taxon>Magnoliopsida</taxon>
        <taxon>eudicotyledons</taxon>
        <taxon>Gunneridae</taxon>
        <taxon>Pentapetalae</taxon>
        <taxon>asterids</taxon>
        <taxon>campanulids</taxon>
        <taxon>Asterales</taxon>
        <taxon>Asteraceae</taxon>
        <taxon>Asteroideae</taxon>
        <taxon>Anthemideae</taxon>
        <taxon>Artemisiinae</taxon>
        <taxon>Artemisia</taxon>
    </lineage>
</organism>
<comment type="caution">
    <text evidence="3">The sequence shown here is derived from an EMBL/GenBank/DDBJ whole genome shotgun (WGS) entry which is preliminary data.</text>
</comment>
<dbReference type="GO" id="GO:0016853">
    <property type="term" value="F:isomerase activity"/>
    <property type="evidence" value="ECO:0007669"/>
    <property type="project" value="UniProtKB-KW"/>
</dbReference>
<evidence type="ECO:0000313" key="3">
    <source>
        <dbReference type="EMBL" id="PWA94393.1"/>
    </source>
</evidence>
<evidence type="ECO:0000256" key="1">
    <source>
        <dbReference type="SAM" id="MobiDB-lite"/>
    </source>
</evidence>
<dbReference type="AlphaFoldDB" id="A0A2U1Q8U3"/>
<dbReference type="InterPro" id="IPR016181">
    <property type="entry name" value="Acyl_CoA_acyltransferase"/>
</dbReference>
<feature type="domain" description="Increased DNA methylation 1 C-terminal" evidence="2">
    <location>
        <begin position="204"/>
        <end position="307"/>
    </location>
</feature>
<accession>A0A2U1Q8U3</accession>
<keyword evidence="4" id="KW-1185">Reference proteome</keyword>
<dbReference type="OrthoDB" id="1903104at2759"/>
<gene>
    <name evidence="3" type="ORF">CTI12_AA042320</name>
</gene>
<dbReference type="PANTHER" id="PTHR37181">
    <property type="entry name" value="F6A14.6 PROTEIN"/>
    <property type="match status" value="1"/>
</dbReference>
<proteinExistence type="predicted"/>
<dbReference type="EMBL" id="PKPP01000318">
    <property type="protein sequence ID" value="PWA94393.1"/>
    <property type="molecule type" value="Genomic_DNA"/>
</dbReference>
<name>A0A2U1Q8U3_ARTAN</name>